<name>A0A3B0VBL0_9ZZZZ</name>
<dbReference type="AlphaFoldDB" id="A0A3B0VBL0"/>
<evidence type="ECO:0000313" key="1">
    <source>
        <dbReference type="EMBL" id="VAW40955.1"/>
    </source>
</evidence>
<organism evidence="1">
    <name type="scientific">hydrothermal vent metagenome</name>
    <dbReference type="NCBI Taxonomy" id="652676"/>
    <lineage>
        <taxon>unclassified sequences</taxon>
        <taxon>metagenomes</taxon>
        <taxon>ecological metagenomes</taxon>
    </lineage>
</organism>
<proteinExistence type="predicted"/>
<feature type="non-terminal residue" evidence="1">
    <location>
        <position position="1"/>
    </location>
</feature>
<evidence type="ECO:0008006" key="2">
    <source>
        <dbReference type="Google" id="ProtNLM"/>
    </source>
</evidence>
<protein>
    <recommendedName>
        <fullName evidence="2">Shikimate kinase</fullName>
    </recommendedName>
</protein>
<dbReference type="EMBL" id="UOEW01000291">
    <property type="protein sequence ID" value="VAW40955.1"/>
    <property type="molecule type" value="Genomic_DNA"/>
</dbReference>
<reference evidence="1" key="1">
    <citation type="submission" date="2018-06" db="EMBL/GenBank/DDBJ databases">
        <authorList>
            <person name="Zhirakovskaya E."/>
        </authorList>
    </citation>
    <scope>NUCLEOTIDE SEQUENCE</scope>
</reference>
<sequence>QRLLDMAAIRNPLYESIATTVVKTGHQSAHKMATIIIKHYL</sequence>
<accession>A0A3B0VBL0</accession>
<gene>
    <name evidence="1" type="ORF">MNBD_GAMMA01-329</name>
</gene>